<feature type="chain" id="PRO_5009522889" description="Fibronectin type-III domain-containing protein" evidence="1">
    <location>
        <begin position="31"/>
        <end position="280"/>
    </location>
</feature>
<sequence>MKKTCLRFVLSFLVILLSFIKISISSPVLASDCTSPGIPSHFSAMRGPGAGEVTLYWDQVPGANRYALAYGTESGNYIYGADHIGEEPSRSYTVSSLNPSTNYYFVLSAAKDSCAGGFSQEAMSVSQAGTINPSWSSSGSVSNLQAQPGANPGEVNLKWNDVSEASNYHLVYGSSSQVNKYGALNIGKQTHFTVSKLRPGEKYYFSIIPVKNDQVVSSVGPVSAYSASSVQTVSTTTPAPTMILKDLPPPASPTQTQVIKPTLIPTQVPRVSSEPSYFVP</sequence>
<evidence type="ECO:0000256" key="1">
    <source>
        <dbReference type="SAM" id="SignalP"/>
    </source>
</evidence>
<proteinExistence type="predicted"/>
<protein>
    <recommendedName>
        <fullName evidence="2">Fibronectin type-III domain-containing protein</fullName>
    </recommendedName>
</protein>
<dbReference type="InterPro" id="IPR003961">
    <property type="entry name" value="FN3_dom"/>
</dbReference>
<dbReference type="InterPro" id="IPR036116">
    <property type="entry name" value="FN3_sf"/>
</dbReference>
<dbReference type="CDD" id="cd00063">
    <property type="entry name" value="FN3"/>
    <property type="match status" value="1"/>
</dbReference>
<name>A0A1F5ZNA0_9BACT</name>
<dbReference type="InterPro" id="IPR013783">
    <property type="entry name" value="Ig-like_fold"/>
</dbReference>
<gene>
    <name evidence="3" type="ORF">A3D77_03260</name>
</gene>
<evidence type="ECO:0000313" key="4">
    <source>
        <dbReference type="Proteomes" id="UP000176923"/>
    </source>
</evidence>
<dbReference type="SUPFAM" id="SSF49265">
    <property type="entry name" value="Fibronectin type III"/>
    <property type="match status" value="1"/>
</dbReference>
<dbReference type="PROSITE" id="PS50853">
    <property type="entry name" value="FN3"/>
    <property type="match status" value="1"/>
</dbReference>
<keyword evidence="1" id="KW-0732">Signal</keyword>
<accession>A0A1F5ZNA0</accession>
<dbReference type="AlphaFoldDB" id="A0A1F5ZNA0"/>
<evidence type="ECO:0000313" key="3">
    <source>
        <dbReference type="EMBL" id="OGG13980.1"/>
    </source>
</evidence>
<dbReference type="Gene3D" id="2.60.40.10">
    <property type="entry name" value="Immunoglobulins"/>
    <property type="match status" value="2"/>
</dbReference>
<feature type="signal peptide" evidence="1">
    <location>
        <begin position="1"/>
        <end position="30"/>
    </location>
</feature>
<dbReference type="EMBL" id="MFJL01000032">
    <property type="protein sequence ID" value="OGG13980.1"/>
    <property type="molecule type" value="Genomic_DNA"/>
</dbReference>
<dbReference type="STRING" id="1798382.A3D77_03260"/>
<comment type="caution">
    <text evidence="3">The sequence shown here is derived from an EMBL/GenBank/DDBJ whole genome shotgun (WGS) entry which is preliminary data.</text>
</comment>
<dbReference type="Proteomes" id="UP000176923">
    <property type="component" value="Unassembled WGS sequence"/>
</dbReference>
<evidence type="ECO:0000259" key="2">
    <source>
        <dbReference type="PROSITE" id="PS50853"/>
    </source>
</evidence>
<reference evidence="3 4" key="1">
    <citation type="journal article" date="2016" name="Nat. Commun.">
        <title>Thousands of microbial genomes shed light on interconnected biogeochemical processes in an aquifer system.</title>
        <authorList>
            <person name="Anantharaman K."/>
            <person name="Brown C.T."/>
            <person name="Hug L.A."/>
            <person name="Sharon I."/>
            <person name="Castelle C.J."/>
            <person name="Probst A.J."/>
            <person name="Thomas B.C."/>
            <person name="Singh A."/>
            <person name="Wilkins M.J."/>
            <person name="Karaoz U."/>
            <person name="Brodie E.L."/>
            <person name="Williams K.H."/>
            <person name="Hubbard S.S."/>
            <person name="Banfield J.F."/>
        </authorList>
    </citation>
    <scope>NUCLEOTIDE SEQUENCE [LARGE SCALE GENOMIC DNA]</scope>
</reference>
<dbReference type="SMART" id="SM00060">
    <property type="entry name" value="FN3"/>
    <property type="match status" value="2"/>
</dbReference>
<feature type="domain" description="Fibronectin type-III" evidence="2">
    <location>
        <begin position="140"/>
        <end position="239"/>
    </location>
</feature>
<organism evidence="3 4">
    <name type="scientific">Candidatus Gottesmanbacteria bacterium RIFCSPHIGHO2_02_FULL_39_11</name>
    <dbReference type="NCBI Taxonomy" id="1798382"/>
    <lineage>
        <taxon>Bacteria</taxon>
        <taxon>Candidatus Gottesmaniibacteriota</taxon>
    </lineage>
</organism>